<keyword evidence="1" id="KW-0812">Transmembrane</keyword>
<dbReference type="EMBL" id="JACIIG010000005">
    <property type="protein sequence ID" value="MBB4568340.1"/>
    <property type="molecule type" value="Genomic_DNA"/>
</dbReference>
<feature type="transmembrane region" description="Helical" evidence="1">
    <location>
        <begin position="69"/>
        <end position="88"/>
    </location>
</feature>
<keyword evidence="3" id="KW-1185">Reference proteome</keyword>
<evidence type="ECO:0000256" key="1">
    <source>
        <dbReference type="SAM" id="Phobius"/>
    </source>
</evidence>
<feature type="transmembrane region" description="Helical" evidence="1">
    <location>
        <begin position="40"/>
        <end position="57"/>
    </location>
</feature>
<protein>
    <recommendedName>
        <fullName evidence="4">DUF2306 domain-containing protein</fullName>
    </recommendedName>
</protein>
<feature type="transmembrane region" description="Helical" evidence="1">
    <location>
        <begin position="95"/>
        <end position="114"/>
    </location>
</feature>
<feature type="transmembrane region" description="Helical" evidence="1">
    <location>
        <begin position="134"/>
        <end position="157"/>
    </location>
</feature>
<keyword evidence="1" id="KW-1133">Transmembrane helix</keyword>
<name>A0A7W6ZTL4_9HYPH</name>
<dbReference type="RefSeq" id="WP_028750768.1">
    <property type="nucleotide sequence ID" value="NZ_JACIIG010000005.1"/>
</dbReference>
<evidence type="ECO:0000313" key="2">
    <source>
        <dbReference type="EMBL" id="MBB4568340.1"/>
    </source>
</evidence>
<keyword evidence="1" id="KW-0472">Membrane</keyword>
<evidence type="ECO:0008006" key="4">
    <source>
        <dbReference type="Google" id="ProtNLM"/>
    </source>
</evidence>
<dbReference type="AlphaFoldDB" id="A0A7W6ZTL4"/>
<accession>A0A7W6ZTL4</accession>
<dbReference type="GeneID" id="32529945"/>
<comment type="caution">
    <text evidence="2">The sequence shown here is derived from an EMBL/GenBank/DDBJ whole genome shotgun (WGS) entry which is preliminary data.</text>
</comment>
<evidence type="ECO:0000313" key="3">
    <source>
        <dbReference type="Proteomes" id="UP000543836"/>
    </source>
</evidence>
<dbReference type="Proteomes" id="UP000543836">
    <property type="component" value="Unassembled WGS sequence"/>
</dbReference>
<gene>
    <name evidence="2" type="ORF">GGE60_002456</name>
</gene>
<dbReference type="OrthoDB" id="6196651at2"/>
<feature type="transmembrane region" description="Helical" evidence="1">
    <location>
        <begin position="6"/>
        <end position="28"/>
    </location>
</feature>
<organism evidence="2 3">
    <name type="scientific">Rhizobium leucaenae</name>
    <dbReference type="NCBI Taxonomy" id="29450"/>
    <lineage>
        <taxon>Bacteria</taxon>
        <taxon>Pseudomonadati</taxon>
        <taxon>Pseudomonadota</taxon>
        <taxon>Alphaproteobacteria</taxon>
        <taxon>Hyphomicrobiales</taxon>
        <taxon>Rhizobiaceae</taxon>
        <taxon>Rhizobium/Agrobacterium group</taxon>
        <taxon>Rhizobium</taxon>
    </lineage>
</organism>
<proteinExistence type="predicted"/>
<reference evidence="2 3" key="1">
    <citation type="submission" date="2020-08" db="EMBL/GenBank/DDBJ databases">
        <title>Genomic Encyclopedia of Type Strains, Phase IV (KMG-V): Genome sequencing to study the core and pangenomes of soil and plant-associated prokaryotes.</title>
        <authorList>
            <person name="Whitman W."/>
        </authorList>
    </citation>
    <scope>NUCLEOTIDE SEQUENCE [LARGE SCALE GENOMIC DNA]</scope>
    <source>
        <strain evidence="2 3">SEMIA 492</strain>
    </source>
</reference>
<sequence>MPAPLSLLGEIHTLLSFVPIAAGLYSFARHGGIRPEMRSGQIYLGGLALSVVTSFGLSSTGGFNPGHALGIMALLVAAAAILVGRLSFLGRLRPYLKTFGLSFTYFLLWVPGINETLSRLPPSHPIGNGPDSPPVQMALLVWLILFAAGSLLQAWTIHRGHALSRARA</sequence>